<dbReference type="AlphaFoldDB" id="H3KGA2"/>
<accession>H3KGA2</accession>
<proteinExistence type="predicted"/>
<dbReference type="EMBL" id="AFBQ01000267">
    <property type="protein sequence ID" value="EHY30860.1"/>
    <property type="molecule type" value="Genomic_DNA"/>
</dbReference>
<dbReference type="HOGENOM" id="CLU_3277670_0_0_4"/>
<protein>
    <submittedName>
        <fullName evidence="2">Uncharacterized protein</fullName>
    </submittedName>
</protein>
<evidence type="ECO:0000313" key="3">
    <source>
        <dbReference type="Proteomes" id="UP000004956"/>
    </source>
</evidence>
<name>H3KGA2_9BURK</name>
<dbReference type="STRING" id="762967.HMPREF9440_01781"/>
<keyword evidence="3" id="KW-1185">Reference proteome</keyword>
<organism evidence="2 3">
    <name type="scientific">Sutterella parvirubra YIT 11816</name>
    <dbReference type="NCBI Taxonomy" id="762967"/>
    <lineage>
        <taxon>Bacteria</taxon>
        <taxon>Pseudomonadati</taxon>
        <taxon>Pseudomonadota</taxon>
        <taxon>Betaproteobacteria</taxon>
        <taxon>Burkholderiales</taxon>
        <taxon>Sutterellaceae</taxon>
        <taxon>Sutterella</taxon>
    </lineage>
</organism>
<dbReference type="Proteomes" id="UP000004956">
    <property type="component" value="Unassembled WGS sequence"/>
</dbReference>
<feature type="region of interest" description="Disordered" evidence="1">
    <location>
        <begin position="1"/>
        <end position="28"/>
    </location>
</feature>
<evidence type="ECO:0000256" key="1">
    <source>
        <dbReference type="SAM" id="MobiDB-lite"/>
    </source>
</evidence>
<evidence type="ECO:0000313" key="2">
    <source>
        <dbReference type="EMBL" id="EHY30860.1"/>
    </source>
</evidence>
<sequence length="41" mass="4765">MKKKLRRPRRPPEPTQSSQEIRAAGRAFERPAGLKFPCAWD</sequence>
<reference evidence="2 3" key="1">
    <citation type="submission" date="2011-11" db="EMBL/GenBank/DDBJ databases">
        <authorList>
            <person name="Weinstock G."/>
            <person name="Sodergren E."/>
            <person name="Clifton S."/>
            <person name="Fulton L."/>
            <person name="Fulton B."/>
            <person name="Courtney L."/>
            <person name="Fronick C."/>
            <person name="Harrison M."/>
            <person name="Strong C."/>
            <person name="Farmer C."/>
            <person name="Delahaunty K."/>
            <person name="Markovic C."/>
            <person name="Hall O."/>
            <person name="Minx P."/>
            <person name="Tomlinson C."/>
            <person name="Mitreva M."/>
            <person name="Hou S."/>
            <person name="Chen J."/>
            <person name="Wollam A."/>
            <person name="Pepin K.H."/>
            <person name="Johnson M."/>
            <person name="Bhonagiri V."/>
            <person name="Zhang X."/>
            <person name="Suruliraj S."/>
            <person name="Warren W."/>
            <person name="Chinwalla A."/>
            <person name="Mardis E.R."/>
            <person name="Wilson R.K."/>
        </authorList>
    </citation>
    <scope>NUCLEOTIDE SEQUENCE [LARGE SCALE GENOMIC DNA]</scope>
    <source>
        <strain evidence="2 3">YIT 11816</strain>
    </source>
</reference>
<comment type="caution">
    <text evidence="2">The sequence shown here is derived from an EMBL/GenBank/DDBJ whole genome shotgun (WGS) entry which is preliminary data.</text>
</comment>
<gene>
    <name evidence="2" type="ORF">HMPREF9440_01781</name>
</gene>